<proteinExistence type="predicted"/>
<organism evidence="1 2">
    <name type="scientific">Paenibacillus nuruki</name>
    <dbReference type="NCBI Taxonomy" id="1886670"/>
    <lineage>
        <taxon>Bacteria</taxon>
        <taxon>Bacillati</taxon>
        <taxon>Bacillota</taxon>
        <taxon>Bacilli</taxon>
        <taxon>Bacillales</taxon>
        <taxon>Paenibacillaceae</taxon>
        <taxon>Paenibacillus</taxon>
    </lineage>
</organism>
<dbReference type="EMBL" id="MDER01000076">
    <property type="protein sequence ID" value="ODP26701.1"/>
    <property type="molecule type" value="Genomic_DNA"/>
</dbReference>
<evidence type="ECO:0000313" key="1">
    <source>
        <dbReference type="EMBL" id="ODP26701.1"/>
    </source>
</evidence>
<comment type="caution">
    <text evidence="1">The sequence shown here is derived from an EMBL/GenBank/DDBJ whole genome shotgun (WGS) entry which is preliminary data.</text>
</comment>
<dbReference type="RefSeq" id="WP_069329284.1">
    <property type="nucleotide sequence ID" value="NZ_MDER01000076.1"/>
</dbReference>
<protein>
    <submittedName>
        <fullName evidence="1">Uncharacterized protein</fullName>
    </submittedName>
</protein>
<name>A0A1E3KZC9_9BACL</name>
<accession>A0A1E3KZC9</accession>
<dbReference type="Proteomes" id="UP000094578">
    <property type="component" value="Unassembled WGS sequence"/>
</dbReference>
<dbReference type="AlphaFoldDB" id="A0A1E3KZC9"/>
<gene>
    <name evidence="1" type="ORF">PTI45_03938</name>
</gene>
<reference evidence="1 2" key="1">
    <citation type="submission" date="2016-08" db="EMBL/GenBank/DDBJ databases">
        <title>Genome sequencing of Paenibacillus sp. TI45-13ar, isolated from Korean traditional nuruk.</title>
        <authorList>
            <person name="Kim S.-J."/>
        </authorList>
    </citation>
    <scope>NUCLEOTIDE SEQUENCE [LARGE SCALE GENOMIC DNA]</scope>
    <source>
        <strain evidence="1 2">TI45-13ar</strain>
    </source>
</reference>
<keyword evidence="2" id="KW-1185">Reference proteome</keyword>
<sequence>MTINKEDIKVVRTMSIENTSSDLWAINLTWSKTEEGKIATCPVLSGTLHFYVKGHTLEEVIEQMKMTVISESLHLIHNPIVELIQQPKQGFFQMDLLDSIEQSRLMQFRMIAADQHWHVQFNEAVKLNEIASIDKVAQYGDMCVISPLEVPNYHIVSIVTDSYSKFIFNGTSQEVCEFINSRMAENTVS</sequence>
<dbReference type="STRING" id="1886670.PTI45_03938"/>
<evidence type="ECO:0000313" key="2">
    <source>
        <dbReference type="Proteomes" id="UP000094578"/>
    </source>
</evidence>